<dbReference type="EMBL" id="LRBP01000013">
    <property type="protein sequence ID" value="OII74129.1"/>
    <property type="molecule type" value="Genomic_DNA"/>
</dbReference>
<evidence type="ECO:0000313" key="3">
    <source>
        <dbReference type="Proteomes" id="UP000186176"/>
    </source>
</evidence>
<dbReference type="Gene3D" id="3.40.50.1820">
    <property type="entry name" value="alpha/beta hydrolase"/>
    <property type="match status" value="1"/>
</dbReference>
<protein>
    <recommendedName>
        <fullName evidence="1">MI domain-containing protein</fullName>
    </recommendedName>
</protein>
<dbReference type="VEuPathDB" id="CryptoDB:cubi_02931"/>
<dbReference type="InterPro" id="IPR022742">
    <property type="entry name" value="Hydrolase_4"/>
</dbReference>
<reference evidence="2 3" key="1">
    <citation type="submission" date="2016-10" db="EMBL/GenBank/DDBJ databases">
        <title>Reductive evolution of mitochondrial metabolism and differential evolution of invasion-related proteins in Cryptosporidium.</title>
        <authorList>
            <person name="Liu S."/>
            <person name="Roellig D.M."/>
            <person name="Guo Y."/>
            <person name="Li N."/>
            <person name="Frace M.A."/>
            <person name="Tang K."/>
            <person name="Zhang L."/>
            <person name="Feng Y."/>
            <person name="Xiao L."/>
        </authorList>
    </citation>
    <scope>NUCLEOTIDE SEQUENCE [LARGE SCALE GENOMIC DNA]</scope>
    <source>
        <strain evidence="2">39726</strain>
    </source>
</reference>
<dbReference type="Pfam" id="PF12146">
    <property type="entry name" value="Hydrolase_4"/>
    <property type="match status" value="1"/>
</dbReference>
<proteinExistence type="predicted"/>
<evidence type="ECO:0000259" key="1">
    <source>
        <dbReference type="PROSITE" id="PS51366"/>
    </source>
</evidence>
<gene>
    <name evidence="2" type="ORF">cubi_02931</name>
</gene>
<sequence length="916" mass="104529">MEDEINDIVFLEKKLGIIKRKKDFELHEEKKRKALYKKIEKEEGVGDDFMTLIDGILSDIYTKKKKKKKIENESKHVKKSLNNNISIQSQKFDSSSQSNYQSILNWKNEFGQRVQGLFNRLSEGNMTLILGKLIELIKSTVRLAYNNHNFGNDSIFQLRNESIQIALGYFNNDYYVVHRLIAITDIIESELIMLFVKNCISQPHNTASLNTVYSALISSVGIILEGCFNRKLMIVLNKIYNETLSNILQNLGSNIEKYNNKIILRHITISLIAIYRCGFVSSSVIENFIKAGIDRYKCSKSNIIYWECFFDNVLTIIRGSAFYIREESNFVYENMIESVGSVISKAYNFESQLENKIEQNHSEFVGNPLRLRFVIEELNEWKNSLKNQTLSQKLRRREGIIERQLNTVHNWSLNCVLLKHLQVIHKSKKKNQNSVILELVTYPKTLIDYIWQETNKNLFLGYINKIPPEEDAINKLIIFYNLGIKKLSPKCVVNKEYETVNSNITNNQLLGLASKMRFTSDIQKSIFIALIGASDEFDAINRLTSLKLTQSRTYLSSVINVIVISSFSEHIYNPFYYKVLKGLTELPAVISKKINGEIVNCFSQKLGILHTFNIRKIMVFAQLVKDCIFDNIFDLRIIRFIKINDIHALAGSIGLFLKELMIQILLEKKNIEKSRFIFELFSVVSKMPDLREVILFVLQVLVIPAIEKNLLESNNNYGISKILMSHENSSLYPKQFSIFTNDGVKLSCRSFGNIPSKVPVIGIKNIVFVLVHPYGIMGGSSSNMLGLALSLADKGYGSIIFDHRGIGKSTGYKSIFGNSEVFDVISICNDIKGKNNSIRVILIGSSAGAPIAGSAVDECENVVGYIGIGYVFGFWPSLLFKQHFNNILRSKKHKLFIMGDSDGFTSIDVLKNKMHE</sequence>
<feature type="domain" description="MI" evidence="1">
    <location>
        <begin position="521"/>
        <end position="643"/>
    </location>
</feature>
<dbReference type="InterPro" id="IPR003891">
    <property type="entry name" value="Initiation_fac_eIF4g_MI"/>
</dbReference>
<accession>A0A1J4MIR4</accession>
<organism evidence="2 3">
    <name type="scientific">Cryptosporidium ubiquitum</name>
    <dbReference type="NCBI Taxonomy" id="857276"/>
    <lineage>
        <taxon>Eukaryota</taxon>
        <taxon>Sar</taxon>
        <taxon>Alveolata</taxon>
        <taxon>Apicomplexa</taxon>
        <taxon>Conoidasida</taxon>
        <taxon>Coccidia</taxon>
        <taxon>Eucoccidiorida</taxon>
        <taxon>Eimeriorina</taxon>
        <taxon>Cryptosporidiidae</taxon>
        <taxon>Cryptosporidium</taxon>
    </lineage>
</organism>
<dbReference type="Proteomes" id="UP000186176">
    <property type="component" value="Unassembled WGS sequence"/>
</dbReference>
<keyword evidence="3" id="KW-1185">Reference proteome</keyword>
<evidence type="ECO:0000313" key="2">
    <source>
        <dbReference type="EMBL" id="OII74129.1"/>
    </source>
</evidence>
<dbReference type="OrthoDB" id="10260961at2759"/>
<dbReference type="PROSITE" id="PS51366">
    <property type="entry name" value="MI"/>
    <property type="match status" value="1"/>
</dbReference>
<dbReference type="PANTHER" id="PTHR42103:SF2">
    <property type="entry name" value="AB HYDROLASE-1 DOMAIN-CONTAINING PROTEIN"/>
    <property type="match status" value="1"/>
</dbReference>
<comment type="caution">
    <text evidence="2">The sequence shown here is derived from an EMBL/GenBank/DDBJ whole genome shotgun (WGS) entry which is preliminary data.</text>
</comment>
<dbReference type="PANTHER" id="PTHR42103">
    <property type="entry name" value="ALPHA/BETA-HYDROLASES SUPERFAMILY PROTEIN"/>
    <property type="match status" value="1"/>
</dbReference>
<dbReference type="GeneID" id="39979721"/>
<dbReference type="RefSeq" id="XP_028875349.1">
    <property type="nucleotide sequence ID" value="XM_029019942.1"/>
</dbReference>
<dbReference type="AlphaFoldDB" id="A0A1J4MIR4"/>
<name>A0A1J4MIR4_9CRYT</name>
<dbReference type="SUPFAM" id="SSF53474">
    <property type="entry name" value="alpha/beta-Hydrolases"/>
    <property type="match status" value="1"/>
</dbReference>
<dbReference type="InterPro" id="IPR029058">
    <property type="entry name" value="AB_hydrolase_fold"/>
</dbReference>